<dbReference type="InterPro" id="IPR050587">
    <property type="entry name" value="GNT1/Glycosyltrans_8"/>
</dbReference>
<reference evidence="2" key="1">
    <citation type="journal article" date="2023" name="BMC Genomics">
        <title>Chromosome-level genome assemblies of Cutaneotrichosporon spp. (Trichosporonales, Basidiomycota) reveal imbalanced evolution between nucleotide sequences and chromosome synteny.</title>
        <authorList>
            <person name="Kobayashi Y."/>
            <person name="Kayamori A."/>
            <person name="Aoki K."/>
            <person name="Shiwa Y."/>
            <person name="Matsutani M."/>
            <person name="Fujita N."/>
            <person name="Sugita T."/>
            <person name="Iwasaki W."/>
            <person name="Tanaka N."/>
            <person name="Takashima M."/>
        </authorList>
    </citation>
    <scope>NUCLEOTIDE SEQUENCE</scope>
    <source>
        <strain evidence="2">HIS016</strain>
    </source>
</reference>
<comment type="caution">
    <text evidence="2">The sequence shown here is derived from an EMBL/GenBank/DDBJ whole genome shotgun (WGS) entry which is preliminary data.</text>
</comment>
<evidence type="ECO:0008006" key="4">
    <source>
        <dbReference type="Google" id="ProtNLM"/>
    </source>
</evidence>
<sequence>MSGSVPARSRRRTLSPRPRLCLSFRTSRLSISPSVDPTPLFKVQFLIGLVNMAALLDNPSAAADPTLPDAFVTLLTDSSYLPGALALLHALHELHPAPRNFKIACLVTPETIQAATIGALRNAGYDVVIGVEPIASGQRGKTGLHLMGRPDLDLALTKLHIFRLGYMFKTIFYMDADTLPIRPISHLFQSTAPHTLSACPDIGWPDCFNSGVMVIRPRLSDFENLRQLTTADASGGNGSFDGADQGLLNHYFSEEGAGGPWNRLPFTYNVTPSAAYQYMPAFKHFAHKINVIHFIGPRKPWGRLPTRPAGVGMRQNRETPMGYEQLIDRWFDVYDRNVRPTAIHEPNIAKRFIVPENIAVWNLPRDGHGDLANERDARFITVPGEYTSIPLDGRYDLMAPQLIPGPALEYPQLAWDASRDPPPKDSQPEMAIAVDNFYAPAWDEPTRSQGAYYEEHHDRFAMPTLPSNVLKNDWYGEFTRTVPDPKKGGSAFPWEGKGSAPRVEASRKFPQQRPPTPPPFMTTKANKPSADVLPPTTVSSAMPISTPKERDPPVTEPKPAPSFKEAMADYTNAWDEDISIGRYARRLTDLGIVSKRRNTGMHTVPPTPRRSARHMPAEPLQDVNDLSSAKNPHRRPSYQDKGTQTDRPSQNDAIVQASPETSPVSENAPSPARTMFSVATTPVTPYGEQEPLRPSATASYFPVKPIKRAAKKQTTPRGRVWDPQTDIDLMRRHQALAQFGR</sequence>
<feature type="region of interest" description="Disordered" evidence="1">
    <location>
        <begin position="486"/>
        <end position="564"/>
    </location>
</feature>
<evidence type="ECO:0000256" key="1">
    <source>
        <dbReference type="SAM" id="MobiDB-lite"/>
    </source>
</evidence>
<keyword evidence="3" id="KW-1185">Reference proteome</keyword>
<dbReference type="SUPFAM" id="SSF53448">
    <property type="entry name" value="Nucleotide-diphospho-sugar transferases"/>
    <property type="match status" value="1"/>
</dbReference>
<dbReference type="InterPro" id="IPR002495">
    <property type="entry name" value="Glyco_trans_8"/>
</dbReference>
<proteinExistence type="predicted"/>
<dbReference type="PANTHER" id="PTHR11183">
    <property type="entry name" value="GLYCOGENIN SUBFAMILY MEMBER"/>
    <property type="match status" value="1"/>
</dbReference>
<dbReference type="CDD" id="cd02537">
    <property type="entry name" value="GT8_Glycogenin"/>
    <property type="match status" value="1"/>
</dbReference>
<dbReference type="Gene3D" id="3.90.550.10">
    <property type="entry name" value="Spore Coat Polysaccharide Biosynthesis Protein SpsA, Chain A"/>
    <property type="match status" value="1"/>
</dbReference>
<evidence type="ECO:0000313" key="2">
    <source>
        <dbReference type="EMBL" id="GMK54193.1"/>
    </source>
</evidence>
<dbReference type="AlphaFoldDB" id="A0AAD3TNM8"/>
<name>A0AAD3TNM8_9TREE</name>
<accession>A0AAD3TNM8</accession>
<dbReference type="Proteomes" id="UP001222932">
    <property type="component" value="Unassembled WGS sequence"/>
</dbReference>
<dbReference type="EMBL" id="BTCM01000001">
    <property type="protein sequence ID" value="GMK54193.1"/>
    <property type="molecule type" value="Genomic_DNA"/>
</dbReference>
<feature type="region of interest" description="Disordered" evidence="1">
    <location>
        <begin position="590"/>
        <end position="672"/>
    </location>
</feature>
<protein>
    <recommendedName>
        <fullName evidence="4">Nucleotide-diphospho-sugar transferase</fullName>
    </recommendedName>
</protein>
<gene>
    <name evidence="2" type="primary">GLG2</name>
    <name evidence="2" type="ORF">CspeluHIS016_0107790</name>
</gene>
<dbReference type="Pfam" id="PF01501">
    <property type="entry name" value="Glyco_transf_8"/>
    <property type="match status" value="1"/>
</dbReference>
<organism evidence="2 3">
    <name type="scientific">Cutaneotrichosporon spelunceum</name>
    <dbReference type="NCBI Taxonomy" id="1672016"/>
    <lineage>
        <taxon>Eukaryota</taxon>
        <taxon>Fungi</taxon>
        <taxon>Dikarya</taxon>
        <taxon>Basidiomycota</taxon>
        <taxon>Agaricomycotina</taxon>
        <taxon>Tremellomycetes</taxon>
        <taxon>Trichosporonales</taxon>
        <taxon>Trichosporonaceae</taxon>
        <taxon>Cutaneotrichosporon</taxon>
    </lineage>
</organism>
<feature type="compositionally biased region" description="Polar residues" evidence="1">
    <location>
        <begin position="640"/>
        <end position="668"/>
    </location>
</feature>
<reference evidence="2" key="2">
    <citation type="submission" date="2023-06" db="EMBL/GenBank/DDBJ databases">
        <authorList>
            <person name="Kobayashi Y."/>
            <person name="Kayamori A."/>
            <person name="Aoki K."/>
            <person name="Shiwa Y."/>
            <person name="Fujita N."/>
            <person name="Sugita T."/>
            <person name="Iwasaki W."/>
            <person name="Tanaka N."/>
            <person name="Takashima M."/>
        </authorList>
    </citation>
    <scope>NUCLEOTIDE SEQUENCE</scope>
    <source>
        <strain evidence="2">HIS016</strain>
    </source>
</reference>
<dbReference type="InterPro" id="IPR029044">
    <property type="entry name" value="Nucleotide-diphossugar_trans"/>
</dbReference>
<evidence type="ECO:0000313" key="3">
    <source>
        <dbReference type="Proteomes" id="UP001222932"/>
    </source>
</evidence>
<dbReference type="GO" id="GO:0016757">
    <property type="term" value="F:glycosyltransferase activity"/>
    <property type="evidence" value="ECO:0007669"/>
    <property type="project" value="InterPro"/>
</dbReference>
<dbReference type="FunFam" id="3.90.550.10:FF:000193">
    <property type="entry name" value="Glycogenin glucosyltransferase, putative"/>
    <property type="match status" value="1"/>
</dbReference>